<dbReference type="SUPFAM" id="SSF51445">
    <property type="entry name" value="(Trans)glycosidases"/>
    <property type="match status" value="1"/>
</dbReference>
<dbReference type="InterPro" id="IPR006101">
    <property type="entry name" value="Glyco_hydro_2"/>
</dbReference>
<dbReference type="AlphaFoldDB" id="A0A8J3VJF6"/>
<comment type="caution">
    <text evidence="6">The sequence shown here is derived from an EMBL/GenBank/DDBJ whole genome shotgun (WGS) entry which is preliminary data.</text>
</comment>
<protein>
    <recommendedName>
        <fullName evidence="5">F5/8 type C domain-containing protein</fullName>
    </recommendedName>
</protein>
<dbReference type="InterPro" id="IPR017853">
    <property type="entry name" value="GH"/>
</dbReference>
<dbReference type="PROSITE" id="PS00719">
    <property type="entry name" value="GLYCOSYL_HYDROL_F2_1"/>
    <property type="match status" value="1"/>
</dbReference>
<dbReference type="InterPro" id="IPR036156">
    <property type="entry name" value="Beta-gal/glucu_dom_sf"/>
</dbReference>
<dbReference type="Pfam" id="PF02837">
    <property type="entry name" value="Glyco_hydro_2_N"/>
    <property type="match status" value="1"/>
</dbReference>
<sequence>MTDIDVWEYNEPMRKLAAALTTLSTVALMLVGLPSTSWAAPYVPQASNRAVLNFNTNWLFAGEVAAGNGQAVGLNESTFVPVSLPYFRTHPHKAFPKGAFEVPVSWYRRHFTLPAAYSGRRIAVEFQGVAKVADVYVNGTFVGQHRGAYTSFTFDITPFVSFGGGDNVIAVKVDSMTRNDIPPEGGSIDYFVWGGIVRDVNMIVADPVRVDWAFITTPSVSATSATVNARTRVRNDSTVAKSVTVVTNVVDATNNVVATGTATQSIAANSAFEFAYNTSAVANPNRWHPDTPYLYNVYTQVRDGSTFVDEHRTRLGIRSIQFNATDGRFYLNGSPFKLRGLDRHESFPYIGRAAPNRLQAKDADILKFELGINIVRTSHYPQDPEFLDRADEIGLMVLEEIPGWQFIGNTAWQDLAVENVREMVTRDRNHPAIVLWGVRINESGDNSAFYTRTNNLARQLDPSRPTGGIRNFRTSQFLEDVYTYNDFSGGAQDPAVLPWLITEAVGHTDPDRSWDPERVLLQTMRTHLNVQNQANAKANIAGALDWVSFDYNTTFDSPSCLDFTCYHGVSDIFRIPKFAASVFSSQRDPALYGAYVSINSHWTAGSSPTIYVAGNCQQVELFANGTSRGRISPNAYTSLPHPFFQFNNVTPVAGSLRADCYIGGTIVATDTQFTPGAATRLTLTADDSSIQADGADMTRVVVRALDANNQVVPTSNAPVSFTVSGPGAVVGENPLTLEAGVGAVYVKSALGQTGTIGLSASAPGLTSAPAVNVAVAAFTAAIVPTSGSYSFGFPIDVNDRVTGTGNHQFAYAGTGWSNGSDSIVFNKDNTWSSTANDAAALTFTGNRVVLYGVQDPTHGSAAISIDGGAEQTVSFANATRRGNVALWTSATLAQGSHTLRVRVTGNGPVALDRATVVSAAPATIAAPAAAPGSLIPQSQWSLRFVDSQELEGEGQSLSGPAISAFDSSSQTFWHSRWQEATDPLPHEIQIDLGASYGVSSFRYLPRQDNANGRIGQYEFYVSADGTTWGPAVATGTFPNSTAEQTVNFTAKTGRYVRLRALTSVTGAAFTAVANLQVGTATGGPVITTLDDRSPQFAYTGAWQSCTNCGADLFAGTNTWNNVANDFVTLTFTGTQIRLYGVRDPRHGIGAVSIDGGAETSVSFNATTRAGNVLLWTSPTLSPGTHTFRLRVVGPDFVVPDRVDIVS</sequence>
<feature type="domain" description="F5/8 type C" evidence="5">
    <location>
        <begin position="928"/>
        <end position="1080"/>
    </location>
</feature>
<dbReference type="InterPro" id="IPR008964">
    <property type="entry name" value="Invasin/intimin_cell_adhesion"/>
</dbReference>
<dbReference type="InterPro" id="IPR006103">
    <property type="entry name" value="Glyco_hydro_2_cat"/>
</dbReference>
<evidence type="ECO:0000256" key="3">
    <source>
        <dbReference type="ARBA" id="ARBA00023295"/>
    </source>
</evidence>
<dbReference type="Gene3D" id="2.60.40.10">
    <property type="entry name" value="Immunoglobulins"/>
    <property type="match status" value="3"/>
</dbReference>
<dbReference type="Pfam" id="PF18565">
    <property type="entry name" value="Glyco_hydro2_C5"/>
    <property type="match status" value="1"/>
</dbReference>
<dbReference type="GO" id="GO:0004553">
    <property type="term" value="F:hydrolase activity, hydrolyzing O-glycosyl compounds"/>
    <property type="evidence" value="ECO:0007669"/>
    <property type="project" value="InterPro"/>
</dbReference>
<evidence type="ECO:0000256" key="2">
    <source>
        <dbReference type="ARBA" id="ARBA00022801"/>
    </source>
</evidence>
<dbReference type="InterPro" id="IPR032311">
    <property type="entry name" value="DUF4982"/>
</dbReference>
<dbReference type="SUPFAM" id="SSF49785">
    <property type="entry name" value="Galactose-binding domain-like"/>
    <property type="match status" value="2"/>
</dbReference>
<dbReference type="InterPro" id="IPR023230">
    <property type="entry name" value="Glyco_hydro_2_CS"/>
</dbReference>
<evidence type="ECO:0000256" key="4">
    <source>
        <dbReference type="RuleBase" id="RU361154"/>
    </source>
</evidence>
<dbReference type="InterPro" id="IPR051913">
    <property type="entry name" value="GH2_Domain-Containing"/>
</dbReference>
<reference evidence="6" key="1">
    <citation type="submission" date="2021-01" db="EMBL/GenBank/DDBJ databases">
        <title>Whole genome shotgun sequence of Rhizocola hellebori NBRC 109834.</title>
        <authorList>
            <person name="Komaki H."/>
            <person name="Tamura T."/>
        </authorList>
    </citation>
    <scope>NUCLEOTIDE SEQUENCE</scope>
    <source>
        <strain evidence="6">NBRC 109834</strain>
    </source>
</reference>
<dbReference type="Gene3D" id="3.20.20.80">
    <property type="entry name" value="Glycosidases"/>
    <property type="match status" value="1"/>
</dbReference>
<accession>A0A8J3VJF6</accession>
<dbReference type="Proteomes" id="UP000612899">
    <property type="component" value="Unassembled WGS sequence"/>
</dbReference>
<dbReference type="InterPro" id="IPR023232">
    <property type="entry name" value="Glyco_hydro_2_AS"/>
</dbReference>
<dbReference type="Gene3D" id="2.60.120.260">
    <property type="entry name" value="Galactose-binding domain-like"/>
    <property type="match status" value="4"/>
</dbReference>
<proteinExistence type="inferred from homology"/>
<dbReference type="Pfam" id="PF02836">
    <property type="entry name" value="Glyco_hydro_2_C"/>
    <property type="match status" value="1"/>
</dbReference>
<dbReference type="SUPFAM" id="SSF49303">
    <property type="entry name" value="beta-Galactosidase/glucuronidase domain"/>
    <property type="match status" value="1"/>
</dbReference>
<dbReference type="Pfam" id="PF00703">
    <property type="entry name" value="Glyco_hydro_2"/>
    <property type="match status" value="1"/>
</dbReference>
<dbReference type="Pfam" id="PF16355">
    <property type="entry name" value="DUF4982"/>
    <property type="match status" value="1"/>
</dbReference>
<name>A0A8J3VJF6_9ACTN</name>
<dbReference type="Pfam" id="PF00754">
    <property type="entry name" value="F5_F8_type_C"/>
    <property type="match status" value="1"/>
</dbReference>
<dbReference type="SUPFAM" id="SSF49373">
    <property type="entry name" value="Invasin/intimin cell-adhesion fragments"/>
    <property type="match status" value="1"/>
</dbReference>
<evidence type="ECO:0000259" key="5">
    <source>
        <dbReference type="PROSITE" id="PS50022"/>
    </source>
</evidence>
<dbReference type="GO" id="GO:0005975">
    <property type="term" value="P:carbohydrate metabolic process"/>
    <property type="evidence" value="ECO:0007669"/>
    <property type="project" value="InterPro"/>
</dbReference>
<dbReference type="InterPro" id="IPR006102">
    <property type="entry name" value="Ig-like_GH2"/>
</dbReference>
<keyword evidence="7" id="KW-1185">Reference proteome</keyword>
<dbReference type="PROSITE" id="PS00608">
    <property type="entry name" value="GLYCOSYL_HYDROL_F2_2"/>
    <property type="match status" value="1"/>
</dbReference>
<gene>
    <name evidence="6" type="ORF">Rhe02_64640</name>
</gene>
<dbReference type="PANTHER" id="PTHR42732:SF1">
    <property type="entry name" value="BETA-MANNOSIDASE"/>
    <property type="match status" value="1"/>
</dbReference>
<keyword evidence="2 4" id="KW-0378">Hydrolase</keyword>
<dbReference type="InterPro" id="IPR013783">
    <property type="entry name" value="Ig-like_fold"/>
</dbReference>
<dbReference type="InterPro" id="IPR040605">
    <property type="entry name" value="Glyco_hydro2_dom5"/>
</dbReference>
<dbReference type="InterPro" id="IPR006104">
    <property type="entry name" value="Glyco_hydro_2_N"/>
</dbReference>
<dbReference type="EMBL" id="BONY01000049">
    <property type="protein sequence ID" value="GIH08397.1"/>
    <property type="molecule type" value="Genomic_DNA"/>
</dbReference>
<dbReference type="PROSITE" id="PS50022">
    <property type="entry name" value="FA58C_3"/>
    <property type="match status" value="1"/>
</dbReference>
<evidence type="ECO:0000256" key="1">
    <source>
        <dbReference type="ARBA" id="ARBA00007401"/>
    </source>
</evidence>
<dbReference type="InterPro" id="IPR000421">
    <property type="entry name" value="FA58C"/>
</dbReference>
<comment type="similarity">
    <text evidence="1 4">Belongs to the glycosyl hydrolase 2 family.</text>
</comment>
<evidence type="ECO:0000313" key="6">
    <source>
        <dbReference type="EMBL" id="GIH08397.1"/>
    </source>
</evidence>
<evidence type="ECO:0000313" key="7">
    <source>
        <dbReference type="Proteomes" id="UP000612899"/>
    </source>
</evidence>
<dbReference type="PANTHER" id="PTHR42732">
    <property type="entry name" value="BETA-GALACTOSIDASE"/>
    <property type="match status" value="1"/>
</dbReference>
<organism evidence="6 7">
    <name type="scientific">Rhizocola hellebori</name>
    <dbReference type="NCBI Taxonomy" id="1392758"/>
    <lineage>
        <taxon>Bacteria</taxon>
        <taxon>Bacillati</taxon>
        <taxon>Actinomycetota</taxon>
        <taxon>Actinomycetes</taxon>
        <taxon>Micromonosporales</taxon>
        <taxon>Micromonosporaceae</taxon>
        <taxon>Rhizocola</taxon>
    </lineage>
</organism>
<keyword evidence="3 4" id="KW-0326">Glycosidase</keyword>
<dbReference type="PRINTS" id="PR00132">
    <property type="entry name" value="GLHYDRLASE2"/>
</dbReference>
<dbReference type="InterPro" id="IPR008979">
    <property type="entry name" value="Galactose-bd-like_sf"/>
</dbReference>